<dbReference type="GO" id="GO:0046872">
    <property type="term" value="F:metal ion binding"/>
    <property type="evidence" value="ECO:0007669"/>
    <property type="project" value="UniProtKB-KW"/>
</dbReference>
<evidence type="ECO:0000259" key="12">
    <source>
        <dbReference type="PROSITE" id="PS50879"/>
    </source>
</evidence>
<accession>A0A6N2S072</accession>
<evidence type="ECO:0000256" key="8">
    <source>
        <dbReference type="ARBA" id="ARBA00022723"/>
    </source>
</evidence>
<protein>
    <recommendedName>
        <fullName evidence="6">Ribonuclease H</fullName>
        <ecNumber evidence="5">3.1.26.4</ecNumber>
    </recommendedName>
</protein>
<feature type="domain" description="RNase H type-1" evidence="12">
    <location>
        <begin position="67"/>
        <end position="204"/>
    </location>
</feature>
<dbReference type="Pfam" id="PF19034">
    <property type="entry name" value="RnlA-toxin_DBD"/>
    <property type="match status" value="1"/>
</dbReference>
<comment type="catalytic activity">
    <reaction evidence="1">
        <text>Endonucleolytic cleavage to 5'-phosphomonoester.</text>
        <dbReference type="EC" id="3.1.26.4"/>
    </reaction>
</comment>
<dbReference type="CDD" id="cd09277">
    <property type="entry name" value="RNase_HI_bacteria_like"/>
    <property type="match status" value="1"/>
</dbReference>
<evidence type="ECO:0000256" key="2">
    <source>
        <dbReference type="ARBA" id="ARBA00001946"/>
    </source>
</evidence>
<organism evidence="13">
    <name type="scientific">Anaerostipes caccae</name>
    <dbReference type="NCBI Taxonomy" id="105841"/>
    <lineage>
        <taxon>Bacteria</taxon>
        <taxon>Bacillati</taxon>
        <taxon>Bacillota</taxon>
        <taxon>Clostridia</taxon>
        <taxon>Lachnospirales</taxon>
        <taxon>Lachnospiraceae</taxon>
        <taxon>Anaerostipes</taxon>
    </lineage>
</organism>
<dbReference type="InterPro" id="IPR009027">
    <property type="entry name" value="Ribosomal_bL9/RNase_H1_N"/>
</dbReference>
<dbReference type="InterPro" id="IPR043994">
    <property type="entry name" value="RnlA/LsoA-toxin_DBD"/>
</dbReference>
<evidence type="ECO:0000256" key="10">
    <source>
        <dbReference type="ARBA" id="ARBA00022801"/>
    </source>
</evidence>
<dbReference type="Gene3D" id="3.30.420.10">
    <property type="entry name" value="Ribonuclease H-like superfamily/Ribonuclease H"/>
    <property type="match status" value="1"/>
</dbReference>
<sequence>MAGKKFYVVRKGKNPGIYSTWDECKKQVDGFSGAEYKSFGTLIEAETFLYNTEEQTKSIRINADKEVDNEIIAYVDGSYNDITKEVSYGMVTIHNGKETYFSGKVEEKDLAEMHNVAGEIKGAEAAMRYAIKNDYEKLVIYHDYEGISKWCTGEWKAKKKGTQDYKELFENVSKKLKVEFVKVQGHSGDKYNDIADMLAKKVIFGEEAKDQREESCGELKRNVYINRNLDELYGMLLNKGTILWESFKGGNIKSIGNQKRFEFFVDGKKAFLDIHQRRDGTTTFNPTGTNIEYSTLLKEAIEKCGVRNTSENKNYTIYLGEEWCRNVLEYLKQLPDVKVKDISDKNKKAYQFVSKIGDRLTLSLYDYKVMVQGKPLYLYHEFLSFISHAPQVTVNDVVDLTNTFNDTIGEASDTKAKMGELLPTAYNDGKIEETIWKLFSPSIILIEDEKKLDDYSACVFPALRALEGYLKLLLNVKGIVVDKNHTFGSVFKPERKGDETSNHILIQKYKTLINNSTFEQVLEEIYNYFRKNRHTIFHVDQVIIATRLIEEKQEAKDIFAQIVYLIENTYRRVESEL</sequence>
<dbReference type="Gene3D" id="3.40.970.10">
    <property type="entry name" value="Ribonuclease H1, N-terminal domain"/>
    <property type="match status" value="1"/>
</dbReference>
<dbReference type="PROSITE" id="PS50879">
    <property type="entry name" value="RNASE_H_1"/>
    <property type="match status" value="1"/>
</dbReference>
<reference evidence="13" key="1">
    <citation type="submission" date="2019-11" db="EMBL/GenBank/DDBJ databases">
        <authorList>
            <person name="Feng L."/>
        </authorList>
    </citation>
    <scope>NUCLEOTIDE SEQUENCE</scope>
    <source>
        <strain evidence="13">AcaccaeLFYP115</strain>
    </source>
</reference>
<evidence type="ECO:0000256" key="1">
    <source>
        <dbReference type="ARBA" id="ARBA00000077"/>
    </source>
</evidence>
<evidence type="ECO:0000256" key="7">
    <source>
        <dbReference type="ARBA" id="ARBA00022722"/>
    </source>
</evidence>
<proteinExistence type="inferred from homology"/>
<dbReference type="SUPFAM" id="SSF53098">
    <property type="entry name" value="Ribonuclease H-like"/>
    <property type="match status" value="1"/>
</dbReference>
<comment type="function">
    <text evidence="3">Endonuclease that specifically degrades the RNA of RNA-DNA hybrids.</text>
</comment>
<dbReference type="GO" id="GO:0043137">
    <property type="term" value="P:DNA replication, removal of RNA primer"/>
    <property type="evidence" value="ECO:0007669"/>
    <property type="project" value="TreeGrafter"/>
</dbReference>
<dbReference type="AlphaFoldDB" id="A0A6N2S072"/>
<evidence type="ECO:0000256" key="9">
    <source>
        <dbReference type="ARBA" id="ARBA00022759"/>
    </source>
</evidence>
<keyword evidence="8" id="KW-0479">Metal-binding</keyword>
<evidence type="ECO:0000313" key="13">
    <source>
        <dbReference type="EMBL" id="VYS85711.1"/>
    </source>
</evidence>
<evidence type="ECO:0000256" key="6">
    <source>
        <dbReference type="ARBA" id="ARBA00017721"/>
    </source>
</evidence>
<dbReference type="Gene3D" id="6.10.250.2650">
    <property type="match status" value="1"/>
</dbReference>
<dbReference type="Pfam" id="PF01693">
    <property type="entry name" value="Cauli_VI"/>
    <property type="match status" value="1"/>
</dbReference>
<dbReference type="InterPro" id="IPR036397">
    <property type="entry name" value="RNaseH_sf"/>
</dbReference>
<dbReference type="Pfam" id="PF00075">
    <property type="entry name" value="RNase_H"/>
    <property type="match status" value="1"/>
</dbReference>
<keyword evidence="7" id="KW-0540">Nuclease</keyword>
<comment type="similarity">
    <text evidence="4">Belongs to the RNase H family.</text>
</comment>
<dbReference type="GO" id="GO:0003676">
    <property type="term" value="F:nucleic acid binding"/>
    <property type="evidence" value="ECO:0007669"/>
    <property type="project" value="InterPro"/>
</dbReference>
<name>A0A6N2S072_9FIRM</name>
<evidence type="ECO:0000256" key="11">
    <source>
        <dbReference type="ARBA" id="ARBA00022842"/>
    </source>
</evidence>
<dbReference type="GO" id="GO:0004523">
    <property type="term" value="F:RNA-DNA hybrid ribonuclease activity"/>
    <property type="evidence" value="ECO:0007669"/>
    <property type="project" value="UniProtKB-EC"/>
</dbReference>
<dbReference type="EMBL" id="CACRSQ010000002">
    <property type="protein sequence ID" value="VYS85711.1"/>
    <property type="molecule type" value="Genomic_DNA"/>
</dbReference>
<dbReference type="InterPro" id="IPR002156">
    <property type="entry name" value="RNaseH_domain"/>
</dbReference>
<dbReference type="RefSeq" id="WP_006569073.1">
    <property type="nucleotide sequence ID" value="NZ_BAABZP010000001.1"/>
</dbReference>
<dbReference type="InterPro" id="IPR037056">
    <property type="entry name" value="RNase_H1_N_sf"/>
</dbReference>
<keyword evidence="11" id="KW-0460">Magnesium</keyword>
<keyword evidence="10 13" id="KW-0378">Hydrolase</keyword>
<comment type="cofactor">
    <cofactor evidence="2">
        <name>Mg(2+)</name>
        <dbReference type="ChEBI" id="CHEBI:18420"/>
    </cofactor>
</comment>
<dbReference type="EC" id="3.1.26.4" evidence="5"/>
<gene>
    <name evidence="13" type="primary">lsoA</name>
    <name evidence="13" type="ORF">ACLFYP115_00692</name>
</gene>
<evidence type="ECO:0000256" key="4">
    <source>
        <dbReference type="ARBA" id="ARBA00005300"/>
    </source>
</evidence>
<dbReference type="InterPro" id="IPR050092">
    <property type="entry name" value="RNase_H"/>
</dbReference>
<keyword evidence="9" id="KW-0255">Endonuclease</keyword>
<evidence type="ECO:0000256" key="3">
    <source>
        <dbReference type="ARBA" id="ARBA00004065"/>
    </source>
</evidence>
<dbReference type="PANTHER" id="PTHR10642:SF26">
    <property type="entry name" value="RIBONUCLEASE H1"/>
    <property type="match status" value="1"/>
</dbReference>
<dbReference type="FunFam" id="3.40.970.10:FF:000002">
    <property type="entry name" value="Ribonuclease H"/>
    <property type="match status" value="1"/>
</dbReference>
<dbReference type="InterPro" id="IPR011320">
    <property type="entry name" value="RNase_H1_N"/>
</dbReference>
<dbReference type="SUPFAM" id="SSF55658">
    <property type="entry name" value="L9 N-domain-like"/>
    <property type="match status" value="1"/>
</dbReference>
<evidence type="ECO:0000256" key="5">
    <source>
        <dbReference type="ARBA" id="ARBA00012180"/>
    </source>
</evidence>
<dbReference type="PANTHER" id="PTHR10642">
    <property type="entry name" value="RIBONUCLEASE H1"/>
    <property type="match status" value="1"/>
</dbReference>
<dbReference type="InterPro" id="IPR012337">
    <property type="entry name" value="RNaseH-like_sf"/>
</dbReference>
<dbReference type="Gene3D" id="3.30.160.690">
    <property type="entry name" value="Bacterial toxin RNase RnlA/LsoA, N repeated domain"/>
    <property type="match status" value="1"/>
</dbReference>